<name>A0A7C8HF76_9FIRM</name>
<keyword evidence="2" id="KW-0813">Transport</keyword>
<evidence type="ECO:0000256" key="7">
    <source>
        <dbReference type="ARBA" id="ARBA00022967"/>
    </source>
</evidence>
<feature type="domain" description="ABC transporter" evidence="9">
    <location>
        <begin position="7"/>
        <end position="244"/>
    </location>
</feature>
<reference evidence="10 11" key="1">
    <citation type="submission" date="2019-12" db="EMBL/GenBank/DDBJ databases">
        <title>Defluviitalea raffinosedens, isolated from a biogas fermenter, genome sequencing and characterization.</title>
        <authorList>
            <person name="Rettenmaier R."/>
            <person name="Schneider M."/>
            <person name="Neuhaus K."/>
            <person name="Liebl W."/>
            <person name="Zverlov V."/>
        </authorList>
    </citation>
    <scope>NUCLEOTIDE SEQUENCE [LARGE SCALE GENOMIC DNA]</scope>
    <source>
        <strain evidence="10 11">249c-K6</strain>
    </source>
</reference>
<comment type="subcellular location">
    <subcellularLocation>
        <location evidence="1">Cell membrane</location>
        <topology evidence="1">Peripheral membrane protein</topology>
    </subcellularLocation>
</comment>
<comment type="caution">
    <text evidence="10">The sequence shown here is derived from an EMBL/GenBank/DDBJ whole genome shotgun (WGS) entry which is preliminary data.</text>
</comment>
<keyword evidence="3" id="KW-1003">Cell membrane</keyword>
<dbReference type="PROSITE" id="PS00211">
    <property type="entry name" value="ABC_TRANSPORTER_1"/>
    <property type="match status" value="1"/>
</dbReference>
<dbReference type="EMBL" id="WSLF01000019">
    <property type="protein sequence ID" value="KAE9628740.1"/>
    <property type="molecule type" value="Genomic_DNA"/>
</dbReference>
<evidence type="ECO:0000256" key="8">
    <source>
        <dbReference type="ARBA" id="ARBA00023136"/>
    </source>
</evidence>
<dbReference type="PANTHER" id="PTHR43790">
    <property type="entry name" value="CARBOHYDRATE TRANSPORT ATP-BINDING PROTEIN MG119-RELATED"/>
    <property type="match status" value="1"/>
</dbReference>
<evidence type="ECO:0000313" key="10">
    <source>
        <dbReference type="EMBL" id="KAE9628740.1"/>
    </source>
</evidence>
<keyword evidence="4" id="KW-0677">Repeat</keyword>
<organism evidence="10 11">
    <name type="scientific">Defluviitalea raffinosedens</name>
    <dbReference type="NCBI Taxonomy" id="1450156"/>
    <lineage>
        <taxon>Bacteria</taxon>
        <taxon>Bacillati</taxon>
        <taxon>Bacillota</taxon>
        <taxon>Clostridia</taxon>
        <taxon>Lachnospirales</taxon>
        <taxon>Defluviitaleaceae</taxon>
        <taxon>Defluviitalea</taxon>
    </lineage>
</organism>
<dbReference type="InterPro" id="IPR003439">
    <property type="entry name" value="ABC_transporter-like_ATP-bd"/>
</dbReference>
<dbReference type="OrthoDB" id="9771863at2"/>
<dbReference type="CDD" id="cd03215">
    <property type="entry name" value="ABC_Carb_Monos_II"/>
    <property type="match status" value="1"/>
</dbReference>
<feature type="domain" description="ABC transporter" evidence="9">
    <location>
        <begin position="251"/>
        <end position="501"/>
    </location>
</feature>
<dbReference type="PROSITE" id="PS50893">
    <property type="entry name" value="ABC_TRANSPORTER_2"/>
    <property type="match status" value="2"/>
</dbReference>
<evidence type="ECO:0000256" key="6">
    <source>
        <dbReference type="ARBA" id="ARBA00022840"/>
    </source>
</evidence>
<dbReference type="Proteomes" id="UP000483018">
    <property type="component" value="Unassembled WGS sequence"/>
</dbReference>
<evidence type="ECO:0000256" key="1">
    <source>
        <dbReference type="ARBA" id="ARBA00004202"/>
    </source>
</evidence>
<dbReference type="FunFam" id="3.40.50.300:FF:000127">
    <property type="entry name" value="Ribose import ATP-binding protein RbsA"/>
    <property type="match status" value="1"/>
</dbReference>
<dbReference type="InterPro" id="IPR050107">
    <property type="entry name" value="ABC_carbohydrate_import_ATPase"/>
</dbReference>
<dbReference type="SMART" id="SM00382">
    <property type="entry name" value="AAA"/>
    <property type="match status" value="2"/>
</dbReference>
<protein>
    <submittedName>
        <fullName evidence="10">ATP-binding cassette domain-containing protein</fullName>
    </submittedName>
</protein>
<evidence type="ECO:0000313" key="11">
    <source>
        <dbReference type="Proteomes" id="UP000483018"/>
    </source>
</evidence>
<dbReference type="Pfam" id="PF00005">
    <property type="entry name" value="ABC_tran"/>
    <property type="match status" value="2"/>
</dbReference>
<dbReference type="InterPro" id="IPR017871">
    <property type="entry name" value="ABC_transporter-like_CS"/>
</dbReference>
<dbReference type="GO" id="GO:0005524">
    <property type="term" value="F:ATP binding"/>
    <property type="evidence" value="ECO:0007669"/>
    <property type="project" value="UniProtKB-KW"/>
</dbReference>
<evidence type="ECO:0000259" key="9">
    <source>
        <dbReference type="PROSITE" id="PS50893"/>
    </source>
</evidence>
<dbReference type="Gene3D" id="3.40.50.300">
    <property type="entry name" value="P-loop containing nucleotide triphosphate hydrolases"/>
    <property type="match status" value="2"/>
</dbReference>
<dbReference type="SUPFAM" id="SSF52540">
    <property type="entry name" value="P-loop containing nucleoside triphosphate hydrolases"/>
    <property type="match status" value="2"/>
</dbReference>
<keyword evidence="7" id="KW-1278">Translocase</keyword>
<keyword evidence="11" id="KW-1185">Reference proteome</keyword>
<keyword evidence="5" id="KW-0547">Nucleotide-binding</keyword>
<proteinExistence type="predicted"/>
<keyword evidence="6 10" id="KW-0067">ATP-binding</keyword>
<dbReference type="PANTHER" id="PTHR43790:SF9">
    <property type="entry name" value="GALACTOFURANOSE TRANSPORTER ATP-BINDING PROTEIN YTFR"/>
    <property type="match status" value="1"/>
</dbReference>
<dbReference type="InterPro" id="IPR003593">
    <property type="entry name" value="AAA+_ATPase"/>
</dbReference>
<evidence type="ECO:0000256" key="2">
    <source>
        <dbReference type="ARBA" id="ARBA00022448"/>
    </source>
</evidence>
<keyword evidence="8" id="KW-0472">Membrane</keyword>
<evidence type="ECO:0000256" key="3">
    <source>
        <dbReference type="ARBA" id="ARBA00022475"/>
    </source>
</evidence>
<evidence type="ECO:0000256" key="5">
    <source>
        <dbReference type="ARBA" id="ARBA00022741"/>
    </source>
</evidence>
<dbReference type="CDD" id="cd03216">
    <property type="entry name" value="ABC_Carb_Monos_I"/>
    <property type="match status" value="1"/>
</dbReference>
<dbReference type="AlphaFoldDB" id="A0A7C8HF76"/>
<dbReference type="GO" id="GO:0016887">
    <property type="term" value="F:ATP hydrolysis activity"/>
    <property type="evidence" value="ECO:0007669"/>
    <property type="project" value="InterPro"/>
</dbReference>
<dbReference type="InterPro" id="IPR027417">
    <property type="entry name" value="P-loop_NTPase"/>
</dbReference>
<dbReference type="GO" id="GO:0005886">
    <property type="term" value="C:plasma membrane"/>
    <property type="evidence" value="ECO:0007669"/>
    <property type="project" value="UniProtKB-SubCell"/>
</dbReference>
<dbReference type="RefSeq" id="WP_158741710.1">
    <property type="nucleotide sequence ID" value="NZ_JAFBEP010000022.1"/>
</dbReference>
<evidence type="ECO:0000256" key="4">
    <source>
        <dbReference type="ARBA" id="ARBA00022737"/>
    </source>
</evidence>
<gene>
    <name evidence="10" type="ORF">GND95_13615</name>
</gene>
<sequence length="503" mass="55777">MASNEILTMRRITKNFIGVRALNNVDFTLRAGEIHALMGENGAGKSTLIKVLTGAEEFESGEIRIAGIDHPIINRSPQEAQRNGISTVYQEVNLCPNLSVAENLFIGREPKKFGRIDWKTMNKRAKEILDELDIHIDVTLTLDNYSVAIQQMIAIARAVDISAKVLILDEPTSSLDEQEVEKLFQVMRMLKERGLGIIFVTHFLDQVYAVCDRITVLRNGELVGEYEIENLPRLQLVARMMGKDLDDLEEIKSEHTSSKGEVVIEAKGLGCKGKVKPFDLSIHKGEVIGLSGLLGSGRSELARTLYGADKPDSGELKVNGQRLAANAPIDSIKAGMAFLPENRKDEGIIADLSVRENIILALQARQGLFKLLSRKEQEEFADRYIELLKIKTASRETPIKQLSGGNQQKAILARWLLLNPDFLILDEPTRGIDVGTKTEIQKLVIELAKQGKAVMFISSEIEEMLRTCNRMLVLRDSSVVGELHDEEISQDNIMAAIAGGNAV</sequence>
<accession>A0A7C8HF76</accession>